<protein>
    <recommendedName>
        <fullName evidence="3">Lipoprotein</fullName>
    </recommendedName>
</protein>
<evidence type="ECO:0008006" key="3">
    <source>
        <dbReference type="Google" id="ProtNLM"/>
    </source>
</evidence>
<proteinExistence type="predicted"/>
<evidence type="ECO:0000313" key="2">
    <source>
        <dbReference type="Proteomes" id="UP000054770"/>
    </source>
</evidence>
<dbReference type="AlphaFoldDB" id="A0A158KN52"/>
<gene>
    <name evidence="1" type="ORF">AWB68_06564</name>
</gene>
<organism evidence="1 2">
    <name type="scientific">Caballeronia choica</name>
    <dbReference type="NCBI Taxonomy" id="326476"/>
    <lineage>
        <taxon>Bacteria</taxon>
        <taxon>Pseudomonadati</taxon>
        <taxon>Pseudomonadota</taxon>
        <taxon>Betaproteobacteria</taxon>
        <taxon>Burkholderiales</taxon>
        <taxon>Burkholderiaceae</taxon>
        <taxon>Caballeronia</taxon>
    </lineage>
</organism>
<sequence>MMYVRFGWIRWLLALIFGVVAGSCAAEPLVLEMNFDIKNGLPGLPNEYTKLLFSDGSNRYVALVRRSGTVAGPGLFAGATVQDWGLHVVTTKPEVSGKGSGYLEIATAKSDVVYLRTELRSMMFPEIDGKSDSVFVGTWEVVGAAGRFSGLEGAGTLQVKSVSEFERQWILTGNVNRLPR</sequence>
<dbReference type="PROSITE" id="PS51257">
    <property type="entry name" value="PROKAR_LIPOPROTEIN"/>
    <property type="match status" value="1"/>
</dbReference>
<dbReference type="EMBL" id="FCON02000121">
    <property type="protein sequence ID" value="SAL82552.1"/>
    <property type="molecule type" value="Genomic_DNA"/>
</dbReference>
<keyword evidence="2" id="KW-1185">Reference proteome</keyword>
<reference evidence="1" key="1">
    <citation type="submission" date="2016-01" db="EMBL/GenBank/DDBJ databases">
        <authorList>
            <person name="Peeters C."/>
        </authorList>
    </citation>
    <scope>NUCLEOTIDE SEQUENCE [LARGE SCALE GENOMIC DNA]</scope>
    <source>
        <strain evidence="1">LMG 22940</strain>
    </source>
</reference>
<accession>A0A158KN52</accession>
<comment type="caution">
    <text evidence="1">The sequence shown here is derived from an EMBL/GenBank/DDBJ whole genome shotgun (WGS) entry which is preliminary data.</text>
</comment>
<dbReference type="Proteomes" id="UP000054770">
    <property type="component" value="Unassembled WGS sequence"/>
</dbReference>
<name>A0A158KN52_9BURK</name>
<evidence type="ECO:0000313" key="1">
    <source>
        <dbReference type="EMBL" id="SAL82552.1"/>
    </source>
</evidence>